<feature type="domain" description="HTH cro/C1-type" evidence="2">
    <location>
        <begin position="13"/>
        <end position="68"/>
    </location>
</feature>
<dbReference type="RefSeq" id="WP_305973448.1">
    <property type="nucleotide sequence ID" value="NZ_JAPJDZ010000002.1"/>
</dbReference>
<dbReference type="InterPro" id="IPR001387">
    <property type="entry name" value="Cro/C1-type_HTH"/>
</dbReference>
<feature type="region of interest" description="Disordered" evidence="1">
    <location>
        <begin position="17"/>
        <end position="43"/>
    </location>
</feature>
<dbReference type="InterPro" id="IPR010982">
    <property type="entry name" value="Lambda_DNA-bd_dom_sf"/>
</dbReference>
<feature type="compositionally biased region" description="Polar residues" evidence="1">
    <location>
        <begin position="23"/>
        <end position="41"/>
    </location>
</feature>
<gene>
    <name evidence="3" type="ORF">ORJ04_02085</name>
</gene>
<dbReference type="Proteomes" id="UP001231109">
    <property type="component" value="Unassembled WGS sequence"/>
</dbReference>
<evidence type="ECO:0000313" key="4">
    <source>
        <dbReference type="Proteomes" id="UP001231109"/>
    </source>
</evidence>
<evidence type="ECO:0000259" key="2">
    <source>
        <dbReference type="PROSITE" id="PS50943"/>
    </source>
</evidence>
<protein>
    <submittedName>
        <fullName evidence="3">Helix-turn-helix transcriptional regulator</fullName>
    </submittedName>
</protein>
<dbReference type="Pfam" id="PF13443">
    <property type="entry name" value="HTH_26"/>
    <property type="match status" value="1"/>
</dbReference>
<sequence length="76" mass="8896">MILFRIKELIAEKEKRENRKVTQQEISQHTGVNRTSLSKMQNPDMKYSATTSAIDALCRYFDCKVEDILVYVKDPE</sequence>
<dbReference type="EMBL" id="JAPJDZ010000002">
    <property type="protein sequence ID" value="MDP5134737.1"/>
    <property type="molecule type" value="Genomic_DNA"/>
</dbReference>
<dbReference type="SUPFAM" id="SSF47413">
    <property type="entry name" value="lambda repressor-like DNA-binding domains"/>
    <property type="match status" value="1"/>
</dbReference>
<keyword evidence="4" id="KW-1185">Reference proteome</keyword>
<reference evidence="3 4" key="1">
    <citation type="submission" date="2022-11" db="EMBL/GenBank/DDBJ databases">
        <title>Viruses from the air-sea interface of a natural surface slick.</title>
        <authorList>
            <person name="Rahlff J."/>
            <person name="Holmfeldt K."/>
        </authorList>
    </citation>
    <scope>NUCLEOTIDE SEQUENCE [LARGE SCALE GENOMIC DNA]</scope>
    <source>
        <strain evidence="3 4">SMS4</strain>
    </source>
</reference>
<dbReference type="PROSITE" id="PS50943">
    <property type="entry name" value="HTH_CROC1"/>
    <property type="match status" value="1"/>
</dbReference>
<organism evidence="3 4">
    <name type="scientific">Rheinheimera baltica</name>
    <dbReference type="NCBI Taxonomy" id="67576"/>
    <lineage>
        <taxon>Bacteria</taxon>
        <taxon>Pseudomonadati</taxon>
        <taxon>Pseudomonadota</taxon>
        <taxon>Gammaproteobacteria</taxon>
        <taxon>Chromatiales</taxon>
        <taxon>Chromatiaceae</taxon>
        <taxon>Rheinheimera</taxon>
    </lineage>
</organism>
<proteinExistence type="predicted"/>
<dbReference type="CDD" id="cd00093">
    <property type="entry name" value="HTH_XRE"/>
    <property type="match status" value="1"/>
</dbReference>
<name>A0ABT9HUD5_9GAMM</name>
<comment type="caution">
    <text evidence="3">The sequence shown here is derived from an EMBL/GenBank/DDBJ whole genome shotgun (WGS) entry which is preliminary data.</text>
</comment>
<dbReference type="Gene3D" id="1.10.260.40">
    <property type="entry name" value="lambda repressor-like DNA-binding domains"/>
    <property type="match status" value="1"/>
</dbReference>
<evidence type="ECO:0000256" key="1">
    <source>
        <dbReference type="SAM" id="MobiDB-lite"/>
    </source>
</evidence>
<evidence type="ECO:0000313" key="3">
    <source>
        <dbReference type="EMBL" id="MDP5134737.1"/>
    </source>
</evidence>
<accession>A0ABT9HUD5</accession>